<accession>Q4UHY5</accession>
<gene>
    <name evidence="2" type="ORF">TA05700</name>
</gene>
<name>Q4UHY5_THEAN</name>
<feature type="transmembrane region" description="Helical" evidence="1">
    <location>
        <begin position="572"/>
        <end position="591"/>
    </location>
</feature>
<reference evidence="2 3" key="1">
    <citation type="journal article" date="2005" name="Science">
        <title>Genome of the host-cell transforming parasite Theileria annulata compared with T. parva.</title>
        <authorList>
            <person name="Pain A."/>
            <person name="Renauld H."/>
            <person name="Berriman M."/>
            <person name="Murphy L."/>
            <person name="Yeats C.A."/>
            <person name="Weir W."/>
            <person name="Kerhornou A."/>
            <person name="Aslett M."/>
            <person name="Bishop R."/>
            <person name="Bouchier C."/>
            <person name="Cochet M."/>
            <person name="Coulson R.M.R."/>
            <person name="Cronin A."/>
            <person name="de Villiers E.P."/>
            <person name="Fraser A."/>
            <person name="Fosker N."/>
            <person name="Gardner M."/>
            <person name="Goble A."/>
            <person name="Griffiths-Jones S."/>
            <person name="Harris D.E."/>
            <person name="Katzer F."/>
            <person name="Larke N."/>
            <person name="Lord A."/>
            <person name="Maser P."/>
            <person name="McKellar S."/>
            <person name="Mooney P."/>
            <person name="Morton F."/>
            <person name="Nene V."/>
            <person name="O'Neil S."/>
            <person name="Price C."/>
            <person name="Quail M.A."/>
            <person name="Rabbinowitsch E."/>
            <person name="Rawlings N.D."/>
            <person name="Rutter S."/>
            <person name="Saunders D."/>
            <person name="Seeger K."/>
            <person name="Shah T."/>
            <person name="Squares R."/>
            <person name="Squares S."/>
            <person name="Tivey A."/>
            <person name="Walker A.R."/>
            <person name="Woodward J."/>
            <person name="Dobbelaere D.A.E."/>
            <person name="Langsley G."/>
            <person name="Rajandream M.A."/>
            <person name="McKeever D."/>
            <person name="Shiels B."/>
            <person name="Tait A."/>
            <person name="Barrell B.G."/>
            <person name="Hall N."/>
        </authorList>
    </citation>
    <scope>NUCLEOTIDE SEQUENCE [LARGE SCALE GENOMIC DNA]</scope>
    <source>
        <strain evidence="3">Ankara</strain>
    </source>
</reference>
<feature type="transmembrane region" description="Helical" evidence="1">
    <location>
        <begin position="368"/>
        <end position="390"/>
    </location>
</feature>
<dbReference type="OrthoDB" id="360994at2759"/>
<keyword evidence="3" id="KW-1185">Reference proteome</keyword>
<evidence type="ECO:0000256" key="1">
    <source>
        <dbReference type="SAM" id="Phobius"/>
    </source>
</evidence>
<sequence>MQKDVHNKQSKLLKFSKLNCLWNPEESKNPKLYDSYSYLDLHLNQFLSNITEDYSFLPNTIYKPSIHVFIDNRLVYKTKILDFNNDLFDETIRLKIYSQNTTVTLKLFEYEQFNTTNSEELNLKPSLYSEMTDLHLVSWVDLDINLLIPERDYKIICAFKSNPAFNSYNPGGILYYPTESNRPSILFKRVCASCKVCSLLSHLSVGDDDQYSSIFKYFDYKFKDPNSDSSDLKEEVKDKEKSVDEEDLDVVEVIDMSSLTKRSRKESCKCLQLRYIPLSFKKKNFEICLKCHDYEVCCDHTLNNYYLSVNFKLIPSSDKIDFSTELFSCLLSSKQTELKCEDLASIFEILYQRYYSFQLLFNHIKEKALLFLKVSLLSLVLGSSAFFFVVRITSTTQFKKDHGDILYTSKNLYALDQGVSNWIMKYIEDDVKEKPLIVNGRVYTVDKKSIERNNLNIPERHIADKTKVYTKAHSSYKRTEYIALKTICYAISESIPKVVKAFLLKIAEASEHMVVFINGLLALTRDCGLQLSFTCFFLAVTSFKFYKLYSFVVKLLLVLLLLGSFAQDVDHVRYAFTFVRNLFVYLVLRVYRKEWFLNA</sequence>
<dbReference type="AlphaFoldDB" id="Q4UHY5"/>
<dbReference type="OMA" id="CHDYEVC"/>
<proteinExistence type="predicted"/>
<organism evidence="2 3">
    <name type="scientific">Theileria annulata</name>
    <dbReference type="NCBI Taxonomy" id="5874"/>
    <lineage>
        <taxon>Eukaryota</taxon>
        <taxon>Sar</taxon>
        <taxon>Alveolata</taxon>
        <taxon>Apicomplexa</taxon>
        <taxon>Aconoidasida</taxon>
        <taxon>Piroplasmida</taxon>
        <taxon>Theileriidae</taxon>
        <taxon>Theileria</taxon>
    </lineage>
</organism>
<dbReference type="InParanoid" id="Q4UHY5"/>
<keyword evidence="1" id="KW-0472">Membrane</keyword>
<protein>
    <submittedName>
        <fullName evidence="2">Uncharacterized protein</fullName>
    </submittedName>
</protein>
<evidence type="ECO:0000313" key="3">
    <source>
        <dbReference type="Proteomes" id="UP000001950"/>
    </source>
</evidence>
<keyword evidence="1" id="KW-0812">Transmembrane</keyword>
<evidence type="ECO:0000313" key="2">
    <source>
        <dbReference type="EMBL" id="CAI73304.1"/>
    </source>
</evidence>
<dbReference type="KEGG" id="tan:TA05700"/>
<keyword evidence="1" id="KW-1133">Transmembrane helix</keyword>
<dbReference type="GeneID" id="3863920"/>
<dbReference type="Proteomes" id="UP000001950">
    <property type="component" value="Chromosome 1"/>
</dbReference>
<dbReference type="RefSeq" id="XP_953981.1">
    <property type="nucleotide sequence ID" value="XM_948888.1"/>
</dbReference>
<dbReference type="VEuPathDB" id="PiroplasmaDB:TA05700"/>
<feature type="transmembrane region" description="Helical" evidence="1">
    <location>
        <begin position="548"/>
        <end position="566"/>
    </location>
</feature>
<dbReference type="EMBL" id="CR940347">
    <property type="protein sequence ID" value="CAI73304.1"/>
    <property type="molecule type" value="Genomic_DNA"/>
</dbReference>
<dbReference type="eggNOG" id="ENOG502QX3U">
    <property type="taxonomic scope" value="Eukaryota"/>
</dbReference>